<dbReference type="AlphaFoldDB" id="A0A063Y9U5"/>
<evidence type="ECO:0000313" key="3">
    <source>
        <dbReference type="Proteomes" id="UP000264882"/>
    </source>
</evidence>
<dbReference type="Gene3D" id="1.10.940.10">
    <property type="entry name" value="NusB-like"/>
    <property type="match status" value="1"/>
</dbReference>
<reference evidence="2 3" key="1">
    <citation type="submission" date="2014-06" db="EMBL/GenBank/DDBJ databases">
        <title>The Whole Genome Sequence of Mycoplasma hyosynoviae strain ATCC 27095.</title>
        <authorList>
            <person name="Calcutt M.J."/>
            <person name="Foecking M.F."/>
        </authorList>
    </citation>
    <scope>NUCLEOTIDE SEQUENCE [LARGE SCALE GENOMIC DNA]</scope>
    <source>
        <strain evidence="2 3">M60</strain>
    </source>
</reference>
<dbReference type="GO" id="GO:0006355">
    <property type="term" value="P:regulation of DNA-templated transcription"/>
    <property type="evidence" value="ECO:0007669"/>
    <property type="project" value="InterPro"/>
</dbReference>
<sequence length="143" mass="17176">MCSMKNEDKKMVFLQKIFDKRVKIINFIYKYELLGEKLNANELFEEEELLKNEIVILSQIEGKYELFKKLIVSITKDEWEWERLQPLVRAILIYGIYEMFITEHKVVINEMINIAKIYIPGSEYKLINKVLDIVSKLDIWPKK</sequence>
<dbReference type="InterPro" id="IPR035926">
    <property type="entry name" value="NusB-like_sf"/>
</dbReference>
<gene>
    <name evidence="2" type="ORF">MHSN_01105</name>
</gene>
<accession>A0A063Y9U5</accession>
<dbReference type="Proteomes" id="UP000264882">
    <property type="component" value="Chromosome"/>
</dbReference>
<dbReference type="SUPFAM" id="SSF48013">
    <property type="entry name" value="NusB-like"/>
    <property type="match status" value="1"/>
</dbReference>
<dbReference type="EMBL" id="CP008748">
    <property type="protein sequence ID" value="ASI53805.1"/>
    <property type="molecule type" value="Genomic_DNA"/>
</dbReference>
<proteinExistence type="predicted"/>
<dbReference type="Pfam" id="PF01029">
    <property type="entry name" value="NusB"/>
    <property type="match status" value="1"/>
</dbReference>
<dbReference type="GO" id="GO:0003723">
    <property type="term" value="F:RNA binding"/>
    <property type="evidence" value="ECO:0007669"/>
    <property type="project" value="InterPro"/>
</dbReference>
<protein>
    <recommendedName>
        <fullName evidence="1">NusB/RsmB/TIM44 domain-containing protein</fullName>
    </recommendedName>
</protein>
<dbReference type="KEGG" id="mhyv:MHSN_01105"/>
<keyword evidence="3" id="KW-1185">Reference proteome</keyword>
<feature type="domain" description="NusB/RsmB/TIM44" evidence="1">
    <location>
        <begin position="40"/>
        <end position="135"/>
    </location>
</feature>
<dbReference type="InterPro" id="IPR006027">
    <property type="entry name" value="NusB_RsmB_TIM44"/>
</dbReference>
<name>A0A063Y9U5_9BACT</name>
<evidence type="ECO:0000313" key="2">
    <source>
        <dbReference type="EMBL" id="ASI53805.1"/>
    </source>
</evidence>
<organism evidence="2 3">
    <name type="scientific">Metamycoplasma hyosynoviae</name>
    <dbReference type="NCBI Taxonomy" id="29559"/>
    <lineage>
        <taxon>Bacteria</taxon>
        <taxon>Bacillati</taxon>
        <taxon>Mycoplasmatota</taxon>
        <taxon>Mycoplasmoidales</taxon>
        <taxon>Metamycoplasmataceae</taxon>
        <taxon>Metamycoplasma</taxon>
    </lineage>
</organism>
<evidence type="ECO:0000259" key="1">
    <source>
        <dbReference type="Pfam" id="PF01029"/>
    </source>
</evidence>